<name>A0A423TXX1_PENVA</name>
<protein>
    <recommendedName>
        <fullName evidence="4">Neuropeptide-like 1</fullName>
    </recommendedName>
</protein>
<feature type="compositionally biased region" description="Acidic residues" evidence="1">
    <location>
        <begin position="592"/>
        <end position="612"/>
    </location>
</feature>
<organism evidence="2 3">
    <name type="scientific">Penaeus vannamei</name>
    <name type="common">Whiteleg shrimp</name>
    <name type="synonym">Litopenaeus vannamei</name>
    <dbReference type="NCBI Taxonomy" id="6689"/>
    <lineage>
        <taxon>Eukaryota</taxon>
        <taxon>Metazoa</taxon>
        <taxon>Ecdysozoa</taxon>
        <taxon>Arthropoda</taxon>
        <taxon>Crustacea</taxon>
        <taxon>Multicrustacea</taxon>
        <taxon>Malacostraca</taxon>
        <taxon>Eumalacostraca</taxon>
        <taxon>Eucarida</taxon>
        <taxon>Decapoda</taxon>
        <taxon>Dendrobranchiata</taxon>
        <taxon>Penaeoidea</taxon>
        <taxon>Penaeidae</taxon>
        <taxon>Penaeus</taxon>
    </lineage>
</organism>
<evidence type="ECO:0000313" key="3">
    <source>
        <dbReference type="Proteomes" id="UP000283509"/>
    </source>
</evidence>
<dbReference type="Proteomes" id="UP000283509">
    <property type="component" value="Unassembled WGS sequence"/>
</dbReference>
<gene>
    <name evidence="2" type="ORF">C7M84_025495</name>
</gene>
<reference evidence="2 3" key="1">
    <citation type="submission" date="2018-04" db="EMBL/GenBank/DDBJ databases">
        <authorList>
            <person name="Zhang X."/>
            <person name="Yuan J."/>
            <person name="Li F."/>
            <person name="Xiang J."/>
        </authorList>
    </citation>
    <scope>NUCLEOTIDE SEQUENCE [LARGE SCALE GENOMIC DNA]</scope>
    <source>
        <tissue evidence="2">Muscle</tissue>
    </source>
</reference>
<dbReference type="EMBL" id="QCYY01000990">
    <property type="protein sequence ID" value="ROT81313.1"/>
    <property type="molecule type" value="Genomic_DNA"/>
</dbReference>
<reference evidence="2 3" key="2">
    <citation type="submission" date="2019-01" db="EMBL/GenBank/DDBJ databases">
        <title>The decoding of complex shrimp genome reveals the adaptation for benthos swimmer, frequently molting mechanism and breeding impact on genome.</title>
        <authorList>
            <person name="Sun Y."/>
            <person name="Gao Y."/>
            <person name="Yu Y."/>
        </authorList>
    </citation>
    <scope>NUCLEOTIDE SEQUENCE [LARGE SCALE GENOMIC DNA]</scope>
    <source>
        <tissue evidence="2">Muscle</tissue>
    </source>
</reference>
<comment type="caution">
    <text evidence="2">The sequence shown here is derived from an EMBL/GenBank/DDBJ whole genome shotgun (WGS) entry which is preliminary data.</text>
</comment>
<feature type="region of interest" description="Disordered" evidence="1">
    <location>
        <begin position="590"/>
        <end position="612"/>
    </location>
</feature>
<dbReference type="OrthoDB" id="6426745at2759"/>
<keyword evidence="3" id="KW-1185">Reference proteome</keyword>
<evidence type="ECO:0000313" key="2">
    <source>
        <dbReference type="EMBL" id="ROT81313.1"/>
    </source>
</evidence>
<dbReference type="AlphaFoldDB" id="A0A423TXX1"/>
<feature type="region of interest" description="Disordered" evidence="1">
    <location>
        <begin position="1"/>
        <end position="35"/>
    </location>
</feature>
<evidence type="ECO:0000256" key="1">
    <source>
        <dbReference type="SAM" id="MobiDB-lite"/>
    </source>
</evidence>
<proteinExistence type="predicted"/>
<accession>A0A423TXX1</accession>
<evidence type="ECO:0008006" key="4">
    <source>
        <dbReference type="Google" id="ProtNLM"/>
    </source>
</evidence>
<sequence>MNSKALEAPDEKKNVAYLARTNSLNGGPPDNKRNDAYVARRNSSDLDAQDEKRNVAYLARTNSKTMEDSPTEDKRNVAHFAKITSDNLTSNDSLEAEKRHLSSLARANDLPMIKSQEKRYLGALMKSHPPSFIGQGKRYFAAPFAAYRSRNDYDKRFYGSLLKAETPFLPSDMKAEQDKRHIASLIKSQSLPFYPDKRYYASLLKNRDYFLPSQGEDHDQDKRYYGSILKNLPGPLGDEDYIDKRYYSSLLKNLPPADLSKNVEEKSSNGLIANKRYLASLLKSRDSGLFTQNKRHISSLLKGKKSDDSLDEIDEDKRYYASLLKDKKFDDSDDLETEKRYLASLYTKKSDDDEYNEDKRHYASLLSKKSDDAVEETSEDKRHIASLLSKKSDFTDEINEDKRYFASLLDKRDEDSFEDNNDDKRYYASILHKKSEDSFDETSEEKRHYSSLLKHIAYENALDDVLQKLKDTGDQMNTEKRYYASLLNKRSDSEEDQEDSPYEKRYLASLLKHKNSDDFTDGAEKRYFASLLKDRENDLQKRHLASALRAYGDPTAGKRYFASLLKHKDADEDDLEVIKRYYASILKRSDSADADEASQEETSDMGYDDQFNDVDNLVDAQDQEKRHIASLLQSKSSLKSFDDKRHIASLMQNRQSAFGPSTGKRHISSFMRNRQSSFSGGPVSDDAKNHPRRKRYVGSLAKNNDLAFLYSRSRQNRREAPNTREDNVAYLERLIRLKIQNGLMREKQRQNLLGANAKMYVILDDIGNGLTLEDDRGQGDKRNIQALARNGASYANWAGKRLGEDDEMARNAYYPADVYYLATEEAAPRTLNKRFLGSLARSSWFPRQYRKEYDGSDIRKRASPAEGLRAVDDEEEDENNAVDMAMGDTGAFYTYDF</sequence>